<evidence type="ECO:0000256" key="1">
    <source>
        <dbReference type="SAM" id="MobiDB-lite"/>
    </source>
</evidence>
<reference evidence="2 3" key="1">
    <citation type="journal article" date="2023" name="G3 (Bethesda)">
        <title>A chromosome-level genome assembly of Zasmidium syzygii isolated from banana leaves.</title>
        <authorList>
            <person name="van Westerhoven A.C."/>
            <person name="Mehrabi R."/>
            <person name="Talebi R."/>
            <person name="Steentjes M.B.F."/>
            <person name="Corcolon B."/>
            <person name="Chong P.A."/>
            <person name="Kema G.H.J."/>
            <person name="Seidl M.F."/>
        </authorList>
    </citation>
    <scope>NUCLEOTIDE SEQUENCE [LARGE SCALE GENOMIC DNA]</scope>
    <source>
        <strain evidence="2 3">P124</strain>
    </source>
</reference>
<feature type="compositionally biased region" description="Low complexity" evidence="1">
    <location>
        <begin position="183"/>
        <end position="193"/>
    </location>
</feature>
<name>A0ABR0E477_ZASCE</name>
<feature type="region of interest" description="Disordered" evidence="1">
    <location>
        <begin position="167"/>
        <end position="265"/>
    </location>
</feature>
<proteinExistence type="predicted"/>
<feature type="compositionally biased region" description="Polar residues" evidence="1">
    <location>
        <begin position="217"/>
        <end position="241"/>
    </location>
</feature>
<sequence length="265" mass="29540">MLQGDSVDQCWSFWILVDAPRDIKFIDHQIYYTRNKSVKDGQWLYRKVNKGPAKKLRQGISRRGDPGIIRLPGLERTSYLHEGQEKHKPCLLDWSEEKEDGTLRFMYRVDIVSSGVDQTAHYTLMEPGFIPPEQPLIRKGTTERPSGGFYLDADRLQWEGAIAQLQRVPAKPTNVTPPPKTSPSPTSSKTVPSQNAVVPTSTRSTSTTNRDERSTSLITQSSVEEKSTSTPPTANSQSASVSPGDVSPTTRRLFFRPKGGPGEVK</sequence>
<dbReference type="Proteomes" id="UP001305779">
    <property type="component" value="Unassembled WGS sequence"/>
</dbReference>
<organism evidence="2 3">
    <name type="scientific">Zasmidium cellare</name>
    <name type="common">Wine cellar mold</name>
    <name type="synonym">Racodium cellare</name>
    <dbReference type="NCBI Taxonomy" id="395010"/>
    <lineage>
        <taxon>Eukaryota</taxon>
        <taxon>Fungi</taxon>
        <taxon>Dikarya</taxon>
        <taxon>Ascomycota</taxon>
        <taxon>Pezizomycotina</taxon>
        <taxon>Dothideomycetes</taxon>
        <taxon>Dothideomycetidae</taxon>
        <taxon>Mycosphaerellales</taxon>
        <taxon>Mycosphaerellaceae</taxon>
        <taxon>Zasmidium</taxon>
    </lineage>
</organism>
<dbReference type="EMBL" id="JAXOVC010000010">
    <property type="protein sequence ID" value="KAK4496218.1"/>
    <property type="molecule type" value="Genomic_DNA"/>
</dbReference>
<comment type="caution">
    <text evidence="2">The sequence shown here is derived from an EMBL/GenBank/DDBJ whole genome shotgun (WGS) entry which is preliminary data.</text>
</comment>
<evidence type="ECO:0000313" key="2">
    <source>
        <dbReference type="EMBL" id="KAK4496218.1"/>
    </source>
</evidence>
<accession>A0ABR0E477</accession>
<evidence type="ECO:0000313" key="3">
    <source>
        <dbReference type="Proteomes" id="UP001305779"/>
    </source>
</evidence>
<protein>
    <submittedName>
        <fullName evidence="2">Uncharacterized protein</fullName>
    </submittedName>
</protein>
<gene>
    <name evidence="2" type="ORF">PRZ48_012198</name>
</gene>
<keyword evidence="3" id="KW-1185">Reference proteome</keyword>